<comment type="cofactor">
    <cofactor evidence="1">
        <name>Mn(2+)</name>
        <dbReference type="ChEBI" id="CHEBI:29035"/>
    </cofactor>
</comment>
<dbReference type="PROSITE" id="PS51462">
    <property type="entry name" value="NUDIX"/>
    <property type="match status" value="1"/>
</dbReference>
<dbReference type="SUPFAM" id="SSF55811">
    <property type="entry name" value="Nudix"/>
    <property type="match status" value="1"/>
</dbReference>
<dbReference type="EMBL" id="VOBQ01000001">
    <property type="protein sequence ID" value="TWO73327.1"/>
    <property type="molecule type" value="Genomic_DNA"/>
</dbReference>
<dbReference type="InterPro" id="IPR000086">
    <property type="entry name" value="NUDIX_hydrolase_dom"/>
</dbReference>
<evidence type="ECO:0000259" key="8">
    <source>
        <dbReference type="PROSITE" id="PS51462"/>
    </source>
</evidence>
<keyword evidence="6" id="KW-0464">Manganese</keyword>
<dbReference type="Pfam" id="PF00293">
    <property type="entry name" value="NUDIX"/>
    <property type="match status" value="1"/>
</dbReference>
<reference evidence="9 10" key="1">
    <citation type="submission" date="2019-07" db="EMBL/GenBank/DDBJ databases">
        <title>Caenimonas sedimenti sp. nov., isolated from activated sludge.</title>
        <authorList>
            <person name="Xu J."/>
        </authorList>
    </citation>
    <scope>NUCLEOTIDE SEQUENCE [LARGE SCALE GENOMIC DNA]</scope>
    <source>
        <strain evidence="9 10">HX-9-20</strain>
    </source>
</reference>
<dbReference type="InterPro" id="IPR045121">
    <property type="entry name" value="CoAse"/>
</dbReference>
<dbReference type="RefSeq" id="WP_145889804.1">
    <property type="nucleotide sequence ID" value="NZ_VOBQ01000001.1"/>
</dbReference>
<gene>
    <name evidence="9" type="ORF">FN976_00320</name>
</gene>
<dbReference type="PANTHER" id="PTHR12992">
    <property type="entry name" value="NUDIX HYDROLASE"/>
    <property type="match status" value="1"/>
</dbReference>
<comment type="cofactor">
    <cofactor evidence="2">
        <name>Mg(2+)</name>
        <dbReference type="ChEBI" id="CHEBI:18420"/>
    </cofactor>
</comment>
<dbReference type="AlphaFoldDB" id="A0A562ZY64"/>
<comment type="caution">
    <text evidence="9">The sequence shown here is derived from an EMBL/GenBank/DDBJ whole genome shotgun (WGS) entry which is preliminary data.</text>
</comment>
<dbReference type="PROSITE" id="PS00893">
    <property type="entry name" value="NUDIX_BOX"/>
    <property type="match status" value="1"/>
</dbReference>
<dbReference type="OrthoDB" id="542521at2"/>
<organism evidence="9 10">
    <name type="scientific">Caenimonas sedimenti</name>
    <dbReference type="NCBI Taxonomy" id="2596921"/>
    <lineage>
        <taxon>Bacteria</taxon>
        <taxon>Pseudomonadati</taxon>
        <taxon>Pseudomonadota</taxon>
        <taxon>Betaproteobacteria</taxon>
        <taxon>Burkholderiales</taxon>
        <taxon>Comamonadaceae</taxon>
        <taxon>Caenimonas</taxon>
    </lineage>
</organism>
<proteinExistence type="inferred from homology"/>
<dbReference type="PRINTS" id="PR00502">
    <property type="entry name" value="NUDIXFAMILY"/>
</dbReference>
<evidence type="ECO:0000256" key="7">
    <source>
        <dbReference type="RuleBase" id="RU003476"/>
    </source>
</evidence>
<evidence type="ECO:0000256" key="6">
    <source>
        <dbReference type="ARBA" id="ARBA00023211"/>
    </source>
</evidence>
<name>A0A562ZY64_9BURK</name>
<dbReference type="GO" id="GO:0010945">
    <property type="term" value="F:coenzyme A diphosphatase activity"/>
    <property type="evidence" value="ECO:0007669"/>
    <property type="project" value="InterPro"/>
</dbReference>
<evidence type="ECO:0000256" key="2">
    <source>
        <dbReference type="ARBA" id="ARBA00001946"/>
    </source>
</evidence>
<feature type="domain" description="Nudix hydrolase" evidence="8">
    <location>
        <begin position="28"/>
        <end position="178"/>
    </location>
</feature>
<dbReference type="Gene3D" id="3.90.79.10">
    <property type="entry name" value="Nucleoside Triphosphate Pyrophosphohydrolase"/>
    <property type="match status" value="1"/>
</dbReference>
<dbReference type="InterPro" id="IPR020476">
    <property type="entry name" value="Nudix_hydrolase"/>
</dbReference>
<dbReference type="PANTHER" id="PTHR12992:SF11">
    <property type="entry name" value="MITOCHONDRIAL COENZYME A DIPHOSPHATASE NUDT8"/>
    <property type="match status" value="1"/>
</dbReference>
<keyword evidence="3" id="KW-0479">Metal-binding</keyword>
<dbReference type="CDD" id="cd03426">
    <property type="entry name" value="NUDIX_CoAse_Nudt7"/>
    <property type="match status" value="1"/>
</dbReference>
<sequence length="219" mass="23567">MQADHGLRQQIEARLRAFPWQAADAGPHQRAAVAITVVEEGFGAGVNGLPVPSAWSVEAALLLTRRSAALRNHAGQWALPGGRMDGNETVEQAALRELAEEVGLELPPSAVLGRLDDYASRSGFVISPVVVWAGEARALTACDAEVASIHRIPVGEFMRADAPLLDPGDDAQRPILRMPVGDHWIAAPTGAVLYQFREVCIGARATRVAHFDQPMFARR</sequence>
<protein>
    <submittedName>
        <fullName evidence="9">CoA pyrophosphatase</fullName>
    </submittedName>
</protein>
<evidence type="ECO:0000313" key="10">
    <source>
        <dbReference type="Proteomes" id="UP000318199"/>
    </source>
</evidence>
<dbReference type="Proteomes" id="UP000318199">
    <property type="component" value="Unassembled WGS sequence"/>
</dbReference>
<evidence type="ECO:0000313" key="9">
    <source>
        <dbReference type="EMBL" id="TWO73327.1"/>
    </source>
</evidence>
<comment type="similarity">
    <text evidence="7">Belongs to the Nudix hydrolase family.</text>
</comment>
<dbReference type="GO" id="GO:0046872">
    <property type="term" value="F:metal ion binding"/>
    <property type="evidence" value="ECO:0007669"/>
    <property type="project" value="UniProtKB-KW"/>
</dbReference>
<dbReference type="InterPro" id="IPR015797">
    <property type="entry name" value="NUDIX_hydrolase-like_dom_sf"/>
</dbReference>
<keyword evidence="5" id="KW-0460">Magnesium</keyword>
<dbReference type="InterPro" id="IPR020084">
    <property type="entry name" value="NUDIX_hydrolase_CS"/>
</dbReference>
<evidence type="ECO:0000256" key="3">
    <source>
        <dbReference type="ARBA" id="ARBA00022723"/>
    </source>
</evidence>
<keyword evidence="10" id="KW-1185">Reference proteome</keyword>
<accession>A0A562ZY64</accession>
<evidence type="ECO:0000256" key="1">
    <source>
        <dbReference type="ARBA" id="ARBA00001936"/>
    </source>
</evidence>
<keyword evidence="4 7" id="KW-0378">Hydrolase</keyword>
<evidence type="ECO:0000256" key="4">
    <source>
        <dbReference type="ARBA" id="ARBA00022801"/>
    </source>
</evidence>
<evidence type="ECO:0000256" key="5">
    <source>
        <dbReference type="ARBA" id="ARBA00022842"/>
    </source>
</evidence>